<dbReference type="PROSITE" id="PS50931">
    <property type="entry name" value="HTH_LYSR"/>
    <property type="match status" value="1"/>
</dbReference>
<dbReference type="InterPro" id="IPR036388">
    <property type="entry name" value="WH-like_DNA-bd_sf"/>
</dbReference>
<evidence type="ECO:0000313" key="8">
    <source>
        <dbReference type="Proteomes" id="UP000199064"/>
    </source>
</evidence>
<dbReference type="GO" id="GO:0003700">
    <property type="term" value="F:DNA-binding transcription factor activity"/>
    <property type="evidence" value="ECO:0007669"/>
    <property type="project" value="InterPro"/>
</dbReference>
<dbReference type="Proteomes" id="UP000199064">
    <property type="component" value="Unassembled WGS sequence"/>
</dbReference>
<dbReference type="PANTHER" id="PTHR30427:SF1">
    <property type="entry name" value="TRANSCRIPTIONAL ACTIVATOR PROTEIN LYSR"/>
    <property type="match status" value="1"/>
</dbReference>
<dbReference type="GO" id="GO:0043565">
    <property type="term" value="F:sequence-specific DNA binding"/>
    <property type="evidence" value="ECO:0007669"/>
    <property type="project" value="TreeGrafter"/>
</dbReference>
<keyword evidence="2" id="KW-0805">Transcription regulation</keyword>
<dbReference type="PANTHER" id="PTHR30427">
    <property type="entry name" value="TRANSCRIPTIONAL ACTIVATOR PROTEIN LYSR"/>
    <property type="match status" value="1"/>
</dbReference>
<dbReference type="SUPFAM" id="SSF53850">
    <property type="entry name" value="Periplasmic binding protein-like II"/>
    <property type="match status" value="1"/>
</dbReference>
<organism evidence="7 8">
    <name type="scientific">Nitratireductor aquibiodomus</name>
    <dbReference type="NCBI Taxonomy" id="204799"/>
    <lineage>
        <taxon>Bacteria</taxon>
        <taxon>Pseudomonadati</taxon>
        <taxon>Pseudomonadota</taxon>
        <taxon>Alphaproteobacteria</taxon>
        <taxon>Hyphomicrobiales</taxon>
        <taxon>Phyllobacteriaceae</taxon>
        <taxon>Nitratireductor</taxon>
    </lineage>
</organism>
<dbReference type="AlphaFoldDB" id="A0A1H4KTS7"/>
<proteinExistence type="inferred from homology"/>
<sequence>MKPLTLQRLQVFCAVYERQSITAAARQMNLSQPTVSRHLRDLEAAIGLTLFVLDKGRVIPTVEADAIYNESRFLYDGISRLERRIDSLRKGVGTRLLVMSVGLFAPYFVPTALRRVLDAMPGLRVAVDVGTAQQQVQAIRAGMVDVGLVIGRFQADDISTEPLGRGRLVVLSPKDGPLTRLDRVRLEDLSSVPMLGLTPRGPIGRVLNEALLERGLPFDNTVTGNTLVSVPHLVLAMQRSAVVDEFTAAFHGLDGLVTLPLEPDLPLDIQSISMGATASKVASQLFLKEMRGMLADWQAGKMQF</sequence>
<dbReference type="CDD" id="cd00090">
    <property type="entry name" value="HTH_ARSR"/>
    <property type="match status" value="1"/>
</dbReference>
<evidence type="ECO:0000256" key="2">
    <source>
        <dbReference type="ARBA" id="ARBA00023015"/>
    </source>
</evidence>
<dbReference type="Gene3D" id="1.10.10.10">
    <property type="entry name" value="Winged helix-like DNA-binding domain superfamily/Winged helix DNA-binding domain"/>
    <property type="match status" value="1"/>
</dbReference>
<keyword evidence="5" id="KW-0812">Transmembrane</keyword>
<dbReference type="PRINTS" id="PR00039">
    <property type="entry name" value="HTHLYSR"/>
</dbReference>
<protein>
    <submittedName>
        <fullName evidence="7">DNA-binding transcriptional regulator, LysR family</fullName>
    </submittedName>
</protein>
<dbReference type="Pfam" id="PF03466">
    <property type="entry name" value="LysR_substrate"/>
    <property type="match status" value="1"/>
</dbReference>
<feature type="transmembrane region" description="Helical" evidence="5">
    <location>
        <begin position="92"/>
        <end position="109"/>
    </location>
</feature>
<evidence type="ECO:0000256" key="5">
    <source>
        <dbReference type="SAM" id="Phobius"/>
    </source>
</evidence>
<evidence type="ECO:0000256" key="3">
    <source>
        <dbReference type="ARBA" id="ARBA00023125"/>
    </source>
</evidence>
<dbReference type="SUPFAM" id="SSF46785">
    <property type="entry name" value="Winged helix' DNA-binding domain"/>
    <property type="match status" value="1"/>
</dbReference>
<reference evidence="8" key="1">
    <citation type="submission" date="2016-10" db="EMBL/GenBank/DDBJ databases">
        <authorList>
            <person name="Varghese N."/>
            <person name="Submissions S."/>
        </authorList>
    </citation>
    <scope>NUCLEOTIDE SEQUENCE [LARGE SCALE GENOMIC DNA]</scope>
    <source>
        <strain evidence="8">ES.061</strain>
    </source>
</reference>
<evidence type="ECO:0000259" key="6">
    <source>
        <dbReference type="PROSITE" id="PS50931"/>
    </source>
</evidence>
<name>A0A1H4KTS7_9HYPH</name>
<keyword evidence="4" id="KW-0804">Transcription</keyword>
<keyword evidence="5" id="KW-0472">Membrane</keyword>
<dbReference type="Pfam" id="PF00126">
    <property type="entry name" value="HTH_1"/>
    <property type="match status" value="1"/>
</dbReference>
<evidence type="ECO:0000256" key="4">
    <source>
        <dbReference type="ARBA" id="ARBA00023163"/>
    </source>
</evidence>
<dbReference type="InterPro" id="IPR000847">
    <property type="entry name" value="LysR_HTH_N"/>
</dbReference>
<evidence type="ECO:0000256" key="1">
    <source>
        <dbReference type="ARBA" id="ARBA00009437"/>
    </source>
</evidence>
<dbReference type="EMBL" id="FNSL01000001">
    <property type="protein sequence ID" value="SEB61616.1"/>
    <property type="molecule type" value="Genomic_DNA"/>
</dbReference>
<dbReference type="RefSeq" id="WP_081784640.1">
    <property type="nucleotide sequence ID" value="NZ_FNSL01000001.1"/>
</dbReference>
<keyword evidence="8" id="KW-1185">Reference proteome</keyword>
<dbReference type="InterPro" id="IPR011991">
    <property type="entry name" value="ArsR-like_HTH"/>
</dbReference>
<dbReference type="InterPro" id="IPR005119">
    <property type="entry name" value="LysR_subst-bd"/>
</dbReference>
<dbReference type="GO" id="GO:0010628">
    <property type="term" value="P:positive regulation of gene expression"/>
    <property type="evidence" value="ECO:0007669"/>
    <property type="project" value="TreeGrafter"/>
</dbReference>
<gene>
    <name evidence="7" type="ORF">SAMN05216452_2453</name>
</gene>
<feature type="domain" description="HTH lysR-type" evidence="6">
    <location>
        <begin position="4"/>
        <end position="61"/>
    </location>
</feature>
<keyword evidence="3 7" id="KW-0238">DNA-binding</keyword>
<evidence type="ECO:0000313" key="7">
    <source>
        <dbReference type="EMBL" id="SEB61616.1"/>
    </source>
</evidence>
<comment type="similarity">
    <text evidence="1">Belongs to the LysR transcriptional regulatory family.</text>
</comment>
<keyword evidence="5" id="KW-1133">Transmembrane helix</keyword>
<accession>A0A1H4KTS7</accession>
<dbReference type="Gene3D" id="3.40.190.290">
    <property type="match status" value="1"/>
</dbReference>
<dbReference type="InterPro" id="IPR036390">
    <property type="entry name" value="WH_DNA-bd_sf"/>
</dbReference>